<dbReference type="InterPro" id="IPR016092">
    <property type="entry name" value="ATAP"/>
</dbReference>
<dbReference type="GO" id="GO:0051539">
    <property type="term" value="F:4 iron, 4 sulfur cluster binding"/>
    <property type="evidence" value="ECO:0007669"/>
    <property type="project" value="TreeGrafter"/>
</dbReference>
<dbReference type="RefSeq" id="WP_072659227.1">
    <property type="nucleotide sequence ID" value="NZ_BDFD01000005.1"/>
</dbReference>
<dbReference type="GO" id="GO:0016226">
    <property type="term" value="P:iron-sulfur cluster assembly"/>
    <property type="evidence" value="ECO:0007669"/>
    <property type="project" value="InterPro"/>
</dbReference>
<accession>A0A1L8CLV0</accession>
<evidence type="ECO:0000256" key="3">
    <source>
        <dbReference type="ARBA" id="ARBA00023014"/>
    </source>
</evidence>
<feature type="domain" description="Core" evidence="4">
    <location>
        <begin position="1"/>
        <end position="104"/>
    </location>
</feature>
<comment type="caution">
    <text evidence="5">The sequence shown here is derived from an EMBL/GenBank/DDBJ whole genome shotgun (WGS) entry which is preliminary data.</text>
</comment>
<dbReference type="InterPro" id="IPR035903">
    <property type="entry name" value="HesB-like_dom_sf"/>
</dbReference>
<name>A0A1L8CLV0_9PROT</name>
<evidence type="ECO:0000256" key="2">
    <source>
        <dbReference type="ARBA" id="ARBA00023004"/>
    </source>
</evidence>
<dbReference type="NCBIfam" id="TIGR00049">
    <property type="entry name" value="iron-sulfur cluster assembly accessory protein"/>
    <property type="match status" value="1"/>
</dbReference>
<dbReference type="Pfam" id="PF01521">
    <property type="entry name" value="Fe-S_biosyn"/>
    <property type="match status" value="1"/>
</dbReference>
<dbReference type="InterPro" id="IPR000361">
    <property type="entry name" value="ATAP_core_dom"/>
</dbReference>
<protein>
    <submittedName>
        <fullName evidence="5">Iron-sulfur cluster insertion protein</fullName>
    </submittedName>
</protein>
<proteinExistence type="predicted"/>
<dbReference type="EMBL" id="BDFD01000005">
    <property type="protein sequence ID" value="GAV19900.1"/>
    <property type="molecule type" value="Genomic_DNA"/>
</dbReference>
<dbReference type="Gene3D" id="2.60.300.12">
    <property type="entry name" value="HesB-like domain"/>
    <property type="match status" value="1"/>
</dbReference>
<evidence type="ECO:0000313" key="6">
    <source>
        <dbReference type="Proteomes" id="UP000231632"/>
    </source>
</evidence>
<evidence type="ECO:0000259" key="4">
    <source>
        <dbReference type="Pfam" id="PF01521"/>
    </source>
</evidence>
<organism evidence="5 6">
    <name type="scientific">Mariprofundus micogutta</name>
    <dbReference type="NCBI Taxonomy" id="1921010"/>
    <lineage>
        <taxon>Bacteria</taxon>
        <taxon>Pseudomonadati</taxon>
        <taxon>Pseudomonadota</taxon>
        <taxon>Candidatius Mariprofundia</taxon>
        <taxon>Mariprofundales</taxon>
        <taxon>Mariprofundaceae</taxon>
        <taxon>Mariprofundus</taxon>
    </lineage>
</organism>
<dbReference type="OrthoDB" id="9801228at2"/>
<keyword evidence="3" id="KW-0411">Iron-sulfur</keyword>
<reference evidence="5 6" key="1">
    <citation type="journal article" date="2017" name="Arch. Microbiol.">
        <title>Mariprofundus micogutta sp. nov., a novel iron-oxidizing zetaproteobacterium isolated from a deep-sea hydrothermal field at the Bayonnaise knoll of the Izu-Ogasawara arc, and a description of Mariprofundales ord. nov. and Zetaproteobacteria classis nov.</title>
        <authorList>
            <person name="Makita H."/>
            <person name="Tanaka E."/>
            <person name="Mitsunobu S."/>
            <person name="Miyazaki M."/>
            <person name="Nunoura T."/>
            <person name="Uematsu K."/>
            <person name="Takaki Y."/>
            <person name="Nishi S."/>
            <person name="Shimamura S."/>
            <person name="Takai K."/>
        </authorList>
    </citation>
    <scope>NUCLEOTIDE SEQUENCE [LARGE SCALE GENOMIC DNA]</scope>
    <source>
        <strain evidence="5 6">ET2</strain>
    </source>
</reference>
<dbReference type="Proteomes" id="UP000231632">
    <property type="component" value="Unassembled WGS sequence"/>
</dbReference>
<dbReference type="GO" id="GO:0005506">
    <property type="term" value="F:iron ion binding"/>
    <property type="evidence" value="ECO:0007669"/>
    <property type="project" value="TreeGrafter"/>
</dbReference>
<evidence type="ECO:0000313" key="5">
    <source>
        <dbReference type="EMBL" id="GAV19900.1"/>
    </source>
</evidence>
<dbReference type="PANTHER" id="PTHR43011">
    <property type="entry name" value="IRON-SULFUR CLUSTER ASSEMBLY 2 HOMOLOG, MITOCHONDRIAL"/>
    <property type="match status" value="1"/>
</dbReference>
<keyword evidence="2" id="KW-0408">Iron</keyword>
<gene>
    <name evidence="5" type="ORF">MMIC_P0858</name>
</gene>
<dbReference type="SUPFAM" id="SSF89360">
    <property type="entry name" value="HesB-like domain"/>
    <property type="match status" value="1"/>
</dbReference>
<evidence type="ECO:0000256" key="1">
    <source>
        <dbReference type="ARBA" id="ARBA00022723"/>
    </source>
</evidence>
<dbReference type="NCBIfam" id="NF010147">
    <property type="entry name" value="PRK13623.1"/>
    <property type="match status" value="1"/>
</dbReference>
<dbReference type="AlphaFoldDB" id="A0A1L8CLV0"/>
<dbReference type="FunFam" id="2.60.300.12:FF:000002">
    <property type="entry name" value="Iron-sulfur cluster insertion protein ErpA"/>
    <property type="match status" value="1"/>
</dbReference>
<dbReference type="GO" id="GO:0005829">
    <property type="term" value="C:cytosol"/>
    <property type="evidence" value="ECO:0007669"/>
    <property type="project" value="TreeGrafter"/>
</dbReference>
<dbReference type="InterPro" id="IPR017870">
    <property type="entry name" value="FeS_cluster_insertion_CS"/>
</dbReference>
<keyword evidence="6" id="KW-1185">Reference proteome</keyword>
<dbReference type="GO" id="GO:0051537">
    <property type="term" value="F:2 iron, 2 sulfur cluster binding"/>
    <property type="evidence" value="ECO:0007669"/>
    <property type="project" value="TreeGrafter"/>
</dbReference>
<dbReference type="STRING" id="1921010.MMIC_P0858"/>
<dbReference type="PROSITE" id="PS01152">
    <property type="entry name" value="HESB"/>
    <property type="match status" value="1"/>
</dbReference>
<sequence length="120" mass="12784">MTVMLTESAARKVQGLLEKESNEALNLRVFVSGGGCSGFQYGFTFDDQMNDNDTLVENHGVKLLVDQSSLDLLDGSEIDYQTSIQGESFVIRNPNAGSTCGCGKSFTPAENGGGCANAEY</sequence>
<dbReference type="PANTHER" id="PTHR43011:SF1">
    <property type="entry name" value="IRON-SULFUR CLUSTER ASSEMBLY 2 HOMOLOG, MITOCHONDRIAL"/>
    <property type="match status" value="1"/>
</dbReference>
<keyword evidence="1" id="KW-0479">Metal-binding</keyword>